<proteinExistence type="predicted"/>
<accession>A0A2T7CLA9</accession>
<reference evidence="2 3" key="1">
    <citation type="submission" date="2018-04" db="EMBL/GenBank/DDBJ databases">
        <title>WGS assembly of Panicum hallii var. hallii HAL2.</title>
        <authorList>
            <person name="Lovell J."/>
            <person name="Jenkins J."/>
            <person name="Lowry D."/>
            <person name="Mamidi S."/>
            <person name="Sreedasyam A."/>
            <person name="Weng X."/>
            <person name="Barry K."/>
            <person name="Bonette J."/>
            <person name="Campitelli B."/>
            <person name="Daum C."/>
            <person name="Gordon S."/>
            <person name="Gould B."/>
            <person name="Lipzen A."/>
            <person name="MacQueen A."/>
            <person name="Palacio-Mejia J."/>
            <person name="Plott C."/>
            <person name="Shakirov E."/>
            <person name="Shu S."/>
            <person name="Yoshinaga Y."/>
            <person name="Zane M."/>
            <person name="Rokhsar D."/>
            <person name="Grimwood J."/>
            <person name="Schmutz J."/>
            <person name="Juenger T."/>
        </authorList>
    </citation>
    <scope>NUCLEOTIDE SEQUENCE [LARGE SCALE GENOMIC DNA]</scope>
    <source>
        <strain evidence="3">cv. HAL2</strain>
    </source>
</reference>
<dbReference type="EMBL" id="CM009756">
    <property type="protein sequence ID" value="PUZ44112.1"/>
    <property type="molecule type" value="Genomic_DNA"/>
</dbReference>
<name>A0A2T7CLA9_9POAL</name>
<keyword evidence="3" id="KW-1185">Reference proteome</keyword>
<protein>
    <recommendedName>
        <fullName evidence="4">Knottin scorpion toxin-like domain-containing protein</fullName>
    </recommendedName>
</protein>
<keyword evidence="1" id="KW-0732">Signal</keyword>
<organism evidence="2 3">
    <name type="scientific">Panicum hallii var. hallii</name>
    <dbReference type="NCBI Taxonomy" id="1504633"/>
    <lineage>
        <taxon>Eukaryota</taxon>
        <taxon>Viridiplantae</taxon>
        <taxon>Streptophyta</taxon>
        <taxon>Embryophyta</taxon>
        <taxon>Tracheophyta</taxon>
        <taxon>Spermatophyta</taxon>
        <taxon>Magnoliopsida</taxon>
        <taxon>Liliopsida</taxon>
        <taxon>Poales</taxon>
        <taxon>Poaceae</taxon>
        <taxon>PACMAD clade</taxon>
        <taxon>Panicoideae</taxon>
        <taxon>Panicodae</taxon>
        <taxon>Paniceae</taxon>
        <taxon>Panicinae</taxon>
        <taxon>Panicum</taxon>
        <taxon>Panicum sect. Panicum</taxon>
    </lineage>
</organism>
<feature type="chain" id="PRO_5015704860" description="Knottin scorpion toxin-like domain-containing protein" evidence="1">
    <location>
        <begin position="29"/>
        <end position="95"/>
    </location>
</feature>
<dbReference type="Gramene" id="PUZ44112">
    <property type="protein sequence ID" value="PUZ44112"/>
    <property type="gene ID" value="GQ55_8G063900"/>
</dbReference>
<gene>
    <name evidence="2" type="ORF">GQ55_8G063900</name>
</gene>
<evidence type="ECO:0000313" key="2">
    <source>
        <dbReference type="EMBL" id="PUZ44112.1"/>
    </source>
</evidence>
<sequence length="95" mass="9634">MALLATCSKKTLLVPLTVLLLMALLATAVPAGHDAAGHQDLHGCAEVKGCTEKLCGGMCGAIGSNGVGSCRIEAQSSYCCCHPKPSSDIGVHQLV</sequence>
<evidence type="ECO:0000256" key="1">
    <source>
        <dbReference type="SAM" id="SignalP"/>
    </source>
</evidence>
<feature type="signal peptide" evidence="1">
    <location>
        <begin position="1"/>
        <end position="28"/>
    </location>
</feature>
<dbReference type="Proteomes" id="UP000244336">
    <property type="component" value="Chromosome 8"/>
</dbReference>
<evidence type="ECO:0008006" key="4">
    <source>
        <dbReference type="Google" id="ProtNLM"/>
    </source>
</evidence>
<evidence type="ECO:0000313" key="3">
    <source>
        <dbReference type="Proteomes" id="UP000244336"/>
    </source>
</evidence>
<dbReference type="AlphaFoldDB" id="A0A2T7CLA9"/>